<evidence type="ECO:0000256" key="4">
    <source>
        <dbReference type="ARBA" id="ARBA00022777"/>
    </source>
</evidence>
<evidence type="ECO:0000256" key="6">
    <source>
        <dbReference type="ARBA" id="ARBA00047615"/>
    </source>
</evidence>
<evidence type="ECO:0000313" key="12">
    <source>
        <dbReference type="Proteomes" id="UP001482520"/>
    </source>
</evidence>
<dbReference type="Proteomes" id="UP001482520">
    <property type="component" value="Unassembled WGS sequence"/>
</dbReference>
<keyword evidence="2 8" id="KW-0808">Transferase</keyword>
<protein>
    <recommendedName>
        <fullName evidence="8">Cytidylate kinase</fullName>
        <shortName evidence="8">CK</shortName>
        <ecNumber evidence="8">2.7.4.25</ecNumber>
    </recommendedName>
    <alternativeName>
        <fullName evidence="8">Cytidine monophosphate kinase</fullName>
        <shortName evidence="8">CMP kinase</shortName>
    </alternativeName>
</protein>
<dbReference type="InterPro" id="IPR011994">
    <property type="entry name" value="Cytidylate_kinase_dom"/>
</dbReference>
<reference evidence="11 12" key="1">
    <citation type="submission" date="2024-02" db="EMBL/GenBank/DDBJ databases">
        <title>Full genome sequence of Nocardioides kribbensis.</title>
        <authorList>
            <person name="Poletto B.L."/>
            <person name="Silva G."/>
            <person name="Galante D."/>
            <person name="Campos K.R."/>
            <person name="Santos M.B.N."/>
            <person name="Sacchi C.T."/>
        </authorList>
    </citation>
    <scope>NUCLEOTIDE SEQUENCE [LARGE SCALE GENOMIC DNA]</scope>
    <source>
        <strain evidence="11 12">O4R</strain>
    </source>
</reference>
<evidence type="ECO:0000256" key="9">
    <source>
        <dbReference type="SAM" id="MobiDB-lite"/>
    </source>
</evidence>
<organism evidence="11 12">
    <name type="scientific">Nocardioides kribbensis</name>
    <dbReference type="NCBI Taxonomy" id="305517"/>
    <lineage>
        <taxon>Bacteria</taxon>
        <taxon>Bacillati</taxon>
        <taxon>Actinomycetota</taxon>
        <taxon>Actinomycetes</taxon>
        <taxon>Propionibacteriales</taxon>
        <taxon>Nocardioidaceae</taxon>
        <taxon>Nocardioides</taxon>
    </lineage>
</organism>
<sequence length="249" mass="25438">MTTPATSSASDPAPAPGQADGPASRQGTVVAVDGTSGSGKSSTCRAVAARLGLAYLDTGAMFRAMTWWMLEQGVDVHDAAAVAERCEEPRIVSGTDPEAPTIHVDGTDVAAAIRTDAVTGSVSPVSTVPAVRARLLTMQREVIAEAVRGTGIVVEGRDIGSVVAPDAPVKLYLTADPAARAARRAAEEGGSDLAATQAVLLDRDRIDSSRATAPLTMAEGAVHIDTTPFTLDEVVAQVVGLVRAVGTRA</sequence>
<proteinExistence type="inferred from homology"/>
<comment type="catalytic activity">
    <reaction evidence="7 8">
        <text>CMP + ATP = CDP + ADP</text>
        <dbReference type="Rhea" id="RHEA:11600"/>
        <dbReference type="ChEBI" id="CHEBI:30616"/>
        <dbReference type="ChEBI" id="CHEBI:58069"/>
        <dbReference type="ChEBI" id="CHEBI:60377"/>
        <dbReference type="ChEBI" id="CHEBI:456216"/>
        <dbReference type="EC" id="2.7.4.25"/>
    </reaction>
</comment>
<keyword evidence="3 8" id="KW-0547">Nucleotide-binding</keyword>
<evidence type="ECO:0000313" key="11">
    <source>
        <dbReference type="EMBL" id="MEQ7846091.1"/>
    </source>
</evidence>
<evidence type="ECO:0000256" key="2">
    <source>
        <dbReference type="ARBA" id="ARBA00022679"/>
    </source>
</evidence>
<name>A0ABV1NUC4_9ACTN</name>
<evidence type="ECO:0000259" key="10">
    <source>
        <dbReference type="Pfam" id="PF02224"/>
    </source>
</evidence>
<comment type="similarity">
    <text evidence="1 8">Belongs to the cytidylate kinase family. Type 1 subfamily.</text>
</comment>
<gene>
    <name evidence="8 11" type="primary">cmk</name>
    <name evidence="11" type="ORF">V6R90_02285</name>
</gene>
<dbReference type="EMBL" id="JBEGDP010000002">
    <property type="protein sequence ID" value="MEQ7846091.1"/>
    <property type="molecule type" value="Genomic_DNA"/>
</dbReference>
<dbReference type="NCBIfam" id="TIGR00017">
    <property type="entry name" value="cmk"/>
    <property type="match status" value="1"/>
</dbReference>
<keyword evidence="8" id="KW-0963">Cytoplasm</keyword>
<comment type="subcellular location">
    <subcellularLocation>
        <location evidence="8">Cytoplasm</location>
    </subcellularLocation>
</comment>
<comment type="catalytic activity">
    <reaction evidence="6 8">
        <text>dCMP + ATP = dCDP + ADP</text>
        <dbReference type="Rhea" id="RHEA:25094"/>
        <dbReference type="ChEBI" id="CHEBI:30616"/>
        <dbReference type="ChEBI" id="CHEBI:57566"/>
        <dbReference type="ChEBI" id="CHEBI:58593"/>
        <dbReference type="ChEBI" id="CHEBI:456216"/>
        <dbReference type="EC" id="2.7.4.25"/>
    </reaction>
</comment>
<dbReference type="SUPFAM" id="SSF52540">
    <property type="entry name" value="P-loop containing nucleoside triphosphate hydrolases"/>
    <property type="match status" value="1"/>
</dbReference>
<feature type="region of interest" description="Disordered" evidence="9">
    <location>
        <begin position="1"/>
        <end position="42"/>
    </location>
</feature>
<comment type="caution">
    <text evidence="11">The sequence shown here is derived from an EMBL/GenBank/DDBJ whole genome shotgun (WGS) entry which is preliminary data.</text>
</comment>
<dbReference type="Pfam" id="PF02224">
    <property type="entry name" value="Cytidylate_kin"/>
    <property type="match status" value="1"/>
</dbReference>
<dbReference type="InterPro" id="IPR027417">
    <property type="entry name" value="P-loop_NTPase"/>
</dbReference>
<evidence type="ECO:0000256" key="7">
    <source>
        <dbReference type="ARBA" id="ARBA00048478"/>
    </source>
</evidence>
<evidence type="ECO:0000256" key="5">
    <source>
        <dbReference type="ARBA" id="ARBA00022840"/>
    </source>
</evidence>
<feature type="compositionally biased region" description="Low complexity" evidence="9">
    <location>
        <begin position="1"/>
        <end position="24"/>
    </location>
</feature>
<dbReference type="HAMAP" id="MF_00238">
    <property type="entry name" value="Cytidyl_kinase_type1"/>
    <property type="match status" value="1"/>
</dbReference>
<dbReference type="Gene3D" id="3.40.50.300">
    <property type="entry name" value="P-loop containing nucleotide triphosphate hydrolases"/>
    <property type="match status" value="1"/>
</dbReference>
<accession>A0ABV1NUC4</accession>
<keyword evidence="12" id="KW-1185">Reference proteome</keyword>
<dbReference type="CDD" id="cd02020">
    <property type="entry name" value="CMPK"/>
    <property type="match status" value="1"/>
</dbReference>
<dbReference type="RefSeq" id="WP_308196113.1">
    <property type="nucleotide sequence ID" value="NZ_JBEGDP010000002.1"/>
</dbReference>
<feature type="binding site" evidence="8">
    <location>
        <begin position="34"/>
        <end position="42"/>
    </location>
    <ligand>
        <name>ATP</name>
        <dbReference type="ChEBI" id="CHEBI:30616"/>
    </ligand>
</feature>
<feature type="domain" description="Cytidylate kinase" evidence="10">
    <location>
        <begin position="30"/>
        <end position="242"/>
    </location>
</feature>
<evidence type="ECO:0000256" key="3">
    <source>
        <dbReference type="ARBA" id="ARBA00022741"/>
    </source>
</evidence>
<keyword evidence="5 8" id="KW-0067">ATP-binding</keyword>
<dbReference type="GO" id="GO:0016301">
    <property type="term" value="F:kinase activity"/>
    <property type="evidence" value="ECO:0007669"/>
    <property type="project" value="UniProtKB-KW"/>
</dbReference>
<keyword evidence="4 8" id="KW-0418">Kinase</keyword>
<dbReference type="EC" id="2.7.4.25" evidence="8"/>
<evidence type="ECO:0000256" key="8">
    <source>
        <dbReference type="HAMAP-Rule" id="MF_00238"/>
    </source>
</evidence>
<dbReference type="InterPro" id="IPR003136">
    <property type="entry name" value="Cytidylate_kin"/>
</dbReference>
<evidence type="ECO:0000256" key="1">
    <source>
        <dbReference type="ARBA" id="ARBA00009427"/>
    </source>
</evidence>